<gene>
    <name evidence="3" type="ORF">EB796_023233</name>
</gene>
<dbReference type="SUPFAM" id="SSF57756">
    <property type="entry name" value="Retrovirus zinc finger-like domains"/>
    <property type="match status" value="1"/>
</dbReference>
<feature type="compositionally biased region" description="Basic residues" evidence="1">
    <location>
        <begin position="293"/>
        <end position="306"/>
    </location>
</feature>
<evidence type="ECO:0000313" key="3">
    <source>
        <dbReference type="EMBL" id="KAF6018460.1"/>
    </source>
</evidence>
<dbReference type="InterPro" id="IPR001878">
    <property type="entry name" value="Znf_CCHC"/>
</dbReference>
<feature type="domain" description="CCHC-type" evidence="2">
    <location>
        <begin position="154"/>
        <end position="170"/>
    </location>
</feature>
<feature type="domain" description="CCHC-type" evidence="2">
    <location>
        <begin position="172"/>
        <end position="188"/>
    </location>
</feature>
<keyword evidence="4" id="KW-1185">Reference proteome</keyword>
<feature type="compositionally biased region" description="Polar residues" evidence="1">
    <location>
        <begin position="239"/>
        <end position="252"/>
    </location>
</feature>
<organism evidence="3 4">
    <name type="scientific">Bugula neritina</name>
    <name type="common">Brown bryozoan</name>
    <name type="synonym">Sertularia neritina</name>
    <dbReference type="NCBI Taxonomy" id="10212"/>
    <lineage>
        <taxon>Eukaryota</taxon>
        <taxon>Metazoa</taxon>
        <taxon>Spiralia</taxon>
        <taxon>Lophotrochozoa</taxon>
        <taxon>Bryozoa</taxon>
        <taxon>Gymnolaemata</taxon>
        <taxon>Cheilostomatida</taxon>
        <taxon>Flustrina</taxon>
        <taxon>Buguloidea</taxon>
        <taxon>Bugulidae</taxon>
        <taxon>Bugula</taxon>
    </lineage>
</organism>
<dbReference type="GO" id="GO:0003690">
    <property type="term" value="F:double-stranded DNA binding"/>
    <property type="evidence" value="ECO:0007669"/>
    <property type="project" value="InterPro"/>
</dbReference>
<evidence type="ECO:0000259" key="2">
    <source>
        <dbReference type="SMART" id="SM00343"/>
    </source>
</evidence>
<dbReference type="PANTHER" id="PTHR22639:SF3">
    <property type="entry name" value="ZINC FINGER CCHC DOMAIN-CONTAINING PROTEIN 3"/>
    <property type="match status" value="1"/>
</dbReference>
<reference evidence="3" key="1">
    <citation type="submission" date="2020-06" db="EMBL/GenBank/DDBJ databases">
        <title>Draft genome of Bugula neritina, a colonial animal packing powerful symbionts and potential medicines.</title>
        <authorList>
            <person name="Rayko M."/>
        </authorList>
    </citation>
    <scope>NUCLEOTIDE SEQUENCE [LARGE SCALE GENOMIC DNA]</scope>
    <source>
        <strain evidence="3">Kwan_BN1</strain>
    </source>
</reference>
<dbReference type="PANTHER" id="PTHR22639">
    <property type="entry name" value="GAG-RELATED PROTEIN"/>
    <property type="match status" value="1"/>
</dbReference>
<sequence length="360" mass="39566">MAILSAIVRGCPESSAEFFKKLKELVALERVKSVVSLQTGVEIAFLDEEALKKFVMGAPGNWAIKSSLSRDILVTVTPQLGQGHHQVTDQALGAALANWGTVKSGRKLTYKEFPSIENGVRQFFIEPKVGVVIPSSIRFGPAAFRITYKGMIRTCHRCRSTEHEVASCPEKWCHKCHQIGHLKSGCTNTALCVVCGSTDHSFASCPESYRNKLALKTTWSRPPRSPTQTPDQEKKTPKALSNTKAQKSAEANTSDKKPDADKAVEPPKVPSREPTATLTQKPLAQKPEETLHRRSSSRQNRKKRRKEGSPPPSGLPTPTAAPQTSPDTSYETTNRFSILTDSELPPNEPKDGEMEPNQLT</sequence>
<dbReference type="OrthoDB" id="427960at2759"/>
<dbReference type="EMBL" id="VXIV02003309">
    <property type="protein sequence ID" value="KAF6018460.1"/>
    <property type="molecule type" value="Genomic_DNA"/>
</dbReference>
<dbReference type="GO" id="GO:0003723">
    <property type="term" value="F:RNA binding"/>
    <property type="evidence" value="ECO:0007669"/>
    <property type="project" value="InterPro"/>
</dbReference>
<evidence type="ECO:0000313" key="4">
    <source>
        <dbReference type="Proteomes" id="UP000593567"/>
    </source>
</evidence>
<evidence type="ECO:0000256" key="1">
    <source>
        <dbReference type="SAM" id="MobiDB-lite"/>
    </source>
</evidence>
<dbReference type="Gene3D" id="4.10.60.10">
    <property type="entry name" value="Zinc finger, CCHC-type"/>
    <property type="match status" value="1"/>
</dbReference>
<dbReference type="GO" id="GO:0008270">
    <property type="term" value="F:zinc ion binding"/>
    <property type="evidence" value="ECO:0007669"/>
    <property type="project" value="InterPro"/>
</dbReference>
<feature type="compositionally biased region" description="Basic and acidic residues" evidence="1">
    <location>
        <begin position="253"/>
        <end position="265"/>
    </location>
</feature>
<proteinExistence type="predicted"/>
<dbReference type="AlphaFoldDB" id="A0A7J7IX76"/>
<protein>
    <submittedName>
        <fullName evidence="3">ZCCHC3</fullName>
    </submittedName>
</protein>
<accession>A0A7J7IX76</accession>
<comment type="caution">
    <text evidence="3">The sequence shown here is derived from an EMBL/GenBank/DDBJ whole genome shotgun (WGS) entry which is preliminary data.</text>
</comment>
<feature type="compositionally biased region" description="Polar residues" evidence="1">
    <location>
        <begin position="323"/>
        <end position="340"/>
    </location>
</feature>
<dbReference type="GO" id="GO:0002218">
    <property type="term" value="P:activation of innate immune response"/>
    <property type="evidence" value="ECO:0007669"/>
    <property type="project" value="InterPro"/>
</dbReference>
<dbReference type="Proteomes" id="UP000593567">
    <property type="component" value="Unassembled WGS sequence"/>
</dbReference>
<dbReference type="InterPro" id="IPR042509">
    <property type="entry name" value="ZCCHC3"/>
</dbReference>
<dbReference type="InterPro" id="IPR036875">
    <property type="entry name" value="Znf_CCHC_sf"/>
</dbReference>
<dbReference type="SMART" id="SM00343">
    <property type="entry name" value="ZnF_C2HC"/>
    <property type="match status" value="3"/>
</dbReference>
<feature type="domain" description="CCHC-type" evidence="2">
    <location>
        <begin position="191"/>
        <end position="207"/>
    </location>
</feature>
<feature type="region of interest" description="Disordered" evidence="1">
    <location>
        <begin position="216"/>
        <end position="360"/>
    </location>
</feature>
<name>A0A7J7IX76_BUGNE</name>